<comment type="caution">
    <text evidence="5">The sequence shown here is derived from an EMBL/GenBank/DDBJ whole genome shotgun (WGS) entry which is preliminary data.</text>
</comment>
<keyword evidence="2" id="KW-0676">Redox-active center</keyword>
<sequence>MTMTTRNLVALSVLASVVVAASAFAPSSSAAGGRRYFSSIRTWSSSALGMGGPLDNLFAFLKNGKVGLVKSLAGDYDAVAVRNKIHGLVKENAVLMFSFTTCPYCIKAKSLLNEKGAKYTVVELDQVDDGKAIRAELGEILGRTSVPAIWINGEFIGGCNDGPPEFGGINTLNSNNKLDGMLIAAGAM</sequence>
<protein>
    <recommendedName>
        <fullName evidence="4">Glutaredoxin domain-containing protein</fullName>
    </recommendedName>
</protein>
<reference evidence="5 6" key="1">
    <citation type="submission" date="2024-10" db="EMBL/GenBank/DDBJ databases">
        <title>Updated reference genomes for cyclostephanoid diatoms.</title>
        <authorList>
            <person name="Roberts W.R."/>
            <person name="Alverson A.J."/>
        </authorList>
    </citation>
    <scope>NUCLEOTIDE SEQUENCE [LARGE SCALE GENOMIC DNA]</scope>
    <source>
        <strain evidence="5 6">AJA232-27</strain>
    </source>
</reference>
<gene>
    <name evidence="5" type="ORF">ACHAWU_002954</name>
</gene>
<dbReference type="PANTHER" id="PTHR45694">
    <property type="entry name" value="GLUTAREDOXIN 2"/>
    <property type="match status" value="1"/>
</dbReference>
<evidence type="ECO:0000313" key="6">
    <source>
        <dbReference type="Proteomes" id="UP001530293"/>
    </source>
</evidence>
<dbReference type="Pfam" id="PF00462">
    <property type="entry name" value="Glutaredoxin"/>
    <property type="match status" value="1"/>
</dbReference>
<dbReference type="PROSITE" id="PS00195">
    <property type="entry name" value="GLUTAREDOXIN_1"/>
    <property type="match status" value="1"/>
</dbReference>
<dbReference type="Proteomes" id="UP001530293">
    <property type="component" value="Unassembled WGS sequence"/>
</dbReference>
<accession>A0ABD3LZB9</accession>
<keyword evidence="3" id="KW-0732">Signal</keyword>
<evidence type="ECO:0000313" key="5">
    <source>
        <dbReference type="EMBL" id="KAL3757115.1"/>
    </source>
</evidence>
<proteinExistence type="predicted"/>
<dbReference type="InterPro" id="IPR036249">
    <property type="entry name" value="Thioredoxin-like_sf"/>
</dbReference>
<keyword evidence="1" id="KW-1015">Disulfide bond</keyword>
<dbReference type="PRINTS" id="PR00160">
    <property type="entry name" value="GLUTAREDOXIN"/>
</dbReference>
<dbReference type="PROSITE" id="PS51354">
    <property type="entry name" value="GLUTAREDOXIN_2"/>
    <property type="match status" value="1"/>
</dbReference>
<organism evidence="5 6">
    <name type="scientific">Discostella pseudostelligera</name>
    <dbReference type="NCBI Taxonomy" id="259834"/>
    <lineage>
        <taxon>Eukaryota</taxon>
        <taxon>Sar</taxon>
        <taxon>Stramenopiles</taxon>
        <taxon>Ochrophyta</taxon>
        <taxon>Bacillariophyta</taxon>
        <taxon>Coscinodiscophyceae</taxon>
        <taxon>Thalassiosirophycidae</taxon>
        <taxon>Stephanodiscales</taxon>
        <taxon>Stephanodiscaceae</taxon>
        <taxon>Discostella</taxon>
    </lineage>
</organism>
<dbReference type="CDD" id="cd03419">
    <property type="entry name" value="GRX_GRXh_1_2_like"/>
    <property type="match status" value="1"/>
</dbReference>
<evidence type="ECO:0000256" key="2">
    <source>
        <dbReference type="ARBA" id="ARBA00023284"/>
    </source>
</evidence>
<feature type="chain" id="PRO_5044893884" description="Glutaredoxin domain-containing protein" evidence="3">
    <location>
        <begin position="24"/>
        <end position="188"/>
    </location>
</feature>
<keyword evidence="6" id="KW-1185">Reference proteome</keyword>
<dbReference type="InterPro" id="IPR014025">
    <property type="entry name" value="Glutaredoxin_subgr"/>
</dbReference>
<evidence type="ECO:0000256" key="1">
    <source>
        <dbReference type="ARBA" id="ARBA00023157"/>
    </source>
</evidence>
<dbReference type="Gene3D" id="3.40.30.10">
    <property type="entry name" value="Glutaredoxin"/>
    <property type="match status" value="1"/>
</dbReference>
<dbReference type="InterPro" id="IPR002109">
    <property type="entry name" value="Glutaredoxin"/>
</dbReference>
<feature type="signal peptide" evidence="3">
    <location>
        <begin position="1"/>
        <end position="23"/>
    </location>
</feature>
<evidence type="ECO:0000259" key="4">
    <source>
        <dbReference type="Pfam" id="PF00462"/>
    </source>
</evidence>
<name>A0ABD3LZB9_9STRA</name>
<feature type="domain" description="Glutaredoxin" evidence="4">
    <location>
        <begin position="94"/>
        <end position="156"/>
    </location>
</feature>
<dbReference type="AlphaFoldDB" id="A0ABD3LZB9"/>
<dbReference type="SUPFAM" id="SSF52833">
    <property type="entry name" value="Thioredoxin-like"/>
    <property type="match status" value="1"/>
</dbReference>
<dbReference type="GO" id="GO:0003824">
    <property type="term" value="F:catalytic activity"/>
    <property type="evidence" value="ECO:0007669"/>
    <property type="project" value="UniProtKB-ARBA"/>
</dbReference>
<dbReference type="InterPro" id="IPR011767">
    <property type="entry name" value="GLR_AS"/>
</dbReference>
<evidence type="ECO:0000256" key="3">
    <source>
        <dbReference type="SAM" id="SignalP"/>
    </source>
</evidence>
<dbReference type="EMBL" id="JALLBG020000273">
    <property type="protein sequence ID" value="KAL3757115.1"/>
    <property type="molecule type" value="Genomic_DNA"/>
</dbReference>
<dbReference type="PANTHER" id="PTHR45694:SF18">
    <property type="entry name" value="GLUTAREDOXIN-1-RELATED"/>
    <property type="match status" value="1"/>
</dbReference>